<evidence type="ECO:0000313" key="8">
    <source>
        <dbReference type="Proteomes" id="UP000469462"/>
    </source>
</evidence>
<dbReference type="InterPro" id="IPR009051">
    <property type="entry name" value="Helical_ferredxn"/>
</dbReference>
<dbReference type="GO" id="GO:0016639">
    <property type="term" value="F:oxidoreductase activity, acting on the CH-NH2 group of donors, NAD or NADP as acceptor"/>
    <property type="evidence" value="ECO:0007669"/>
    <property type="project" value="InterPro"/>
</dbReference>
<dbReference type="Gene3D" id="1.10.1060.10">
    <property type="entry name" value="Alpha-helical ferredoxin"/>
    <property type="match status" value="1"/>
</dbReference>
<dbReference type="InterPro" id="IPR036188">
    <property type="entry name" value="FAD/NAD-bd_sf"/>
</dbReference>
<evidence type="ECO:0000259" key="6">
    <source>
        <dbReference type="Pfam" id="PF14691"/>
    </source>
</evidence>
<accession>A0AAI9SBL9</accession>
<dbReference type="PANTHER" id="PTHR43100">
    <property type="entry name" value="GLUTAMATE SYNTHASE [NADPH] SMALL CHAIN"/>
    <property type="match status" value="1"/>
</dbReference>
<evidence type="ECO:0000313" key="7">
    <source>
        <dbReference type="EMBL" id="KAB7651153.1"/>
    </source>
</evidence>
<evidence type="ECO:0000256" key="1">
    <source>
        <dbReference type="ARBA" id="ARBA00022605"/>
    </source>
</evidence>
<dbReference type="InterPro" id="IPR023753">
    <property type="entry name" value="FAD/NAD-binding_dom"/>
</dbReference>
<keyword evidence="1" id="KW-0028">Amino-acid biosynthesis</keyword>
<dbReference type="RefSeq" id="WP_139689038.1">
    <property type="nucleotide sequence ID" value="NZ_WEHW01000020.1"/>
</dbReference>
<dbReference type="SUPFAM" id="SSF46548">
    <property type="entry name" value="alpha-helical ferredoxin"/>
    <property type="match status" value="1"/>
</dbReference>
<comment type="pathway">
    <text evidence="4">Amino-acid biosynthesis.</text>
</comment>
<keyword evidence="3" id="KW-0314">Glutamate biosynthesis</keyword>
<dbReference type="Pfam" id="PF07992">
    <property type="entry name" value="Pyr_redox_2"/>
    <property type="match status" value="1"/>
</dbReference>
<evidence type="ECO:0000256" key="3">
    <source>
        <dbReference type="ARBA" id="ARBA00023164"/>
    </source>
</evidence>
<dbReference type="SUPFAM" id="SSF51905">
    <property type="entry name" value="FAD/NAD(P)-binding domain"/>
    <property type="match status" value="1"/>
</dbReference>
<comment type="caution">
    <text evidence="7">The sequence shown here is derived from an EMBL/GenBank/DDBJ whole genome shotgun (WGS) entry which is preliminary data.</text>
</comment>
<feature type="domain" description="Dihydroprymidine dehydrogenase" evidence="6">
    <location>
        <begin position="23"/>
        <end position="131"/>
    </location>
</feature>
<dbReference type="Pfam" id="PF14691">
    <property type="entry name" value="Fer4_20"/>
    <property type="match status" value="1"/>
</dbReference>
<evidence type="ECO:0000256" key="2">
    <source>
        <dbReference type="ARBA" id="ARBA00023002"/>
    </source>
</evidence>
<sequence length="496" mass="53885">MGLDKGFLKYERIEPKHEPAVIRIHHFREFISTLTDDEAHDQAARCMDCGIPFCSHGCPLHNQMPDFQQYVTDGDYLSAWEVLSQTSSFPEITGRICPALCEESCTLGIHREAVGIKSIERKIAEYAFEHGLVQPVLPFAKTGCRVAVVGSGPAGLACAQALVRAGHEVTVYEKMDKAGGLLRYGIPDFKLSKEVLDRRLDQLVREGVKFVLSTRVSAGSKDESLETGVHDDSVDTISIEKLSAENDAVVLALGAEVPRDLPLPGRNLKGIHFALDFLIAQNRVNAGGVPNPIDVRGKRVVVIGGGETASDCIGTANRLGAESVTQLDYHAELPEKADLLKEWPDWRRIKRTSTSQEEGCVRLFSTSTTSFTGEDAVTGVRTVEVTWGPGRQITPVEGTEKEIPADVVLIAMGYAHPSHRLVDALGLGTDKRGSIEAPVHGAGAWRTASEGVFAAGDGRSGQSLVVNAIAEGRECAEAVDAWLKELREERTARSWR</sequence>
<evidence type="ECO:0000256" key="4">
    <source>
        <dbReference type="ARBA" id="ARBA00029440"/>
    </source>
</evidence>
<dbReference type="AlphaFoldDB" id="A0AAI9SBL9"/>
<gene>
    <name evidence="7" type="ORF">GBM96_06790</name>
</gene>
<keyword evidence="2" id="KW-0560">Oxidoreductase</keyword>
<dbReference type="EMBL" id="WEHW01000020">
    <property type="protein sequence ID" value="KAB7651153.1"/>
    <property type="molecule type" value="Genomic_DNA"/>
</dbReference>
<dbReference type="GO" id="GO:0051536">
    <property type="term" value="F:iron-sulfur cluster binding"/>
    <property type="evidence" value="ECO:0007669"/>
    <property type="project" value="InterPro"/>
</dbReference>
<organism evidence="7 8">
    <name type="scientific">Sutterella seckii</name>
    <dbReference type="NCBI Taxonomy" id="1944635"/>
    <lineage>
        <taxon>Bacteria</taxon>
        <taxon>Pseudomonadati</taxon>
        <taxon>Pseudomonadota</taxon>
        <taxon>Betaproteobacteria</taxon>
        <taxon>Burkholderiales</taxon>
        <taxon>Sutterellaceae</taxon>
        <taxon>Sutterella</taxon>
    </lineage>
</organism>
<keyword evidence="8" id="KW-1185">Reference proteome</keyword>
<dbReference type="NCBIfam" id="TIGR01317">
    <property type="entry name" value="GOGAT_sm_gam"/>
    <property type="match status" value="1"/>
</dbReference>
<name>A0AAI9SBL9_9BURK</name>
<feature type="domain" description="FAD/NAD(P)-binding" evidence="5">
    <location>
        <begin position="145"/>
        <end position="472"/>
    </location>
</feature>
<dbReference type="InterPro" id="IPR006005">
    <property type="entry name" value="Glut_synth_ssu1"/>
</dbReference>
<proteinExistence type="predicted"/>
<dbReference type="PRINTS" id="PR00419">
    <property type="entry name" value="ADXRDTASE"/>
</dbReference>
<protein>
    <submittedName>
        <fullName evidence="7">Glutamate synthase subunit beta</fullName>
    </submittedName>
</protein>
<dbReference type="Proteomes" id="UP000469462">
    <property type="component" value="Unassembled WGS sequence"/>
</dbReference>
<evidence type="ECO:0000259" key="5">
    <source>
        <dbReference type="Pfam" id="PF07992"/>
    </source>
</evidence>
<reference evidence="7 8" key="1">
    <citation type="submission" date="2019-10" db="EMBL/GenBank/DDBJ databases">
        <title>Genome diversity of Sutterella seckii.</title>
        <authorList>
            <person name="Chaplin A.V."/>
            <person name="Sokolova S.R."/>
            <person name="Mosin K.A."/>
            <person name="Ivanova E.L."/>
            <person name="Kochetkova T.O."/>
            <person name="Goltsov A.Y."/>
            <person name="Trofimov D.Y."/>
            <person name="Efimov B.A."/>
        </authorList>
    </citation>
    <scope>NUCLEOTIDE SEQUENCE [LARGE SCALE GENOMIC DNA]</scope>
    <source>
        <strain evidence="7 8">ASD3426</strain>
    </source>
</reference>
<dbReference type="SUPFAM" id="SSF51971">
    <property type="entry name" value="Nucleotide-binding domain"/>
    <property type="match status" value="1"/>
</dbReference>
<dbReference type="InterPro" id="IPR051394">
    <property type="entry name" value="Glutamate_Synthase"/>
</dbReference>
<dbReference type="Gene3D" id="3.40.50.720">
    <property type="entry name" value="NAD(P)-binding Rossmann-like Domain"/>
    <property type="match status" value="1"/>
</dbReference>
<dbReference type="Gene3D" id="3.50.50.60">
    <property type="entry name" value="FAD/NAD(P)-binding domain"/>
    <property type="match status" value="1"/>
</dbReference>
<dbReference type="InterPro" id="IPR028261">
    <property type="entry name" value="DPD_II"/>
</dbReference>
<dbReference type="GO" id="GO:0006537">
    <property type="term" value="P:glutamate biosynthetic process"/>
    <property type="evidence" value="ECO:0007669"/>
    <property type="project" value="UniProtKB-KW"/>
</dbReference>